<evidence type="ECO:0000256" key="3">
    <source>
        <dbReference type="ARBA" id="ARBA00004991"/>
    </source>
</evidence>
<dbReference type="Pfam" id="PF00106">
    <property type="entry name" value="adh_short"/>
    <property type="match status" value="1"/>
</dbReference>
<evidence type="ECO:0000256" key="6">
    <source>
        <dbReference type="ARBA" id="ARBA00022741"/>
    </source>
</evidence>
<dbReference type="OrthoDB" id="10267115at2759"/>
<dbReference type="EC" id="1.1.1.102" evidence="14"/>
<keyword evidence="6" id="KW-0547">Nucleotide-binding</keyword>
<gene>
    <name evidence="19" type="ORF">FGG08_006938</name>
</gene>
<evidence type="ECO:0000256" key="12">
    <source>
        <dbReference type="ARBA" id="ARBA00023098"/>
    </source>
</evidence>
<comment type="function">
    <text evidence="15">Catalyzes the reduction of 3'-oxosphinganine (3-ketodihydrosphingosine/KDS) to sphinganine (dihydrosphingosine/DHS), the second step of de novo sphingolipid biosynthesis.</text>
</comment>
<keyword evidence="11" id="KW-0560">Oxidoreductase</keyword>
<evidence type="ECO:0000256" key="2">
    <source>
        <dbReference type="ARBA" id="ARBA00004760"/>
    </source>
</evidence>
<dbReference type="InterPro" id="IPR045022">
    <property type="entry name" value="KDSR-like"/>
</dbReference>
<keyword evidence="12" id="KW-0443">Lipid metabolism</keyword>
<evidence type="ECO:0000256" key="8">
    <source>
        <dbReference type="ARBA" id="ARBA00022857"/>
    </source>
</evidence>
<dbReference type="SUPFAM" id="SSF51735">
    <property type="entry name" value="NAD(P)-binding Rossmann-fold domains"/>
    <property type="match status" value="1"/>
</dbReference>
<feature type="region of interest" description="Disordered" evidence="17">
    <location>
        <begin position="342"/>
        <end position="361"/>
    </location>
</feature>
<comment type="subcellular location">
    <subcellularLocation>
        <location evidence="1">Endoplasmic reticulum membrane</location>
    </subcellularLocation>
</comment>
<feature type="transmembrane region" description="Helical" evidence="18">
    <location>
        <begin position="6"/>
        <end position="31"/>
    </location>
</feature>
<comment type="catalytic activity">
    <reaction evidence="16">
        <text>sphinganine + NADP(+) = 3-oxosphinganine + NADPH + H(+)</text>
        <dbReference type="Rhea" id="RHEA:22640"/>
        <dbReference type="ChEBI" id="CHEBI:15378"/>
        <dbReference type="ChEBI" id="CHEBI:57783"/>
        <dbReference type="ChEBI" id="CHEBI:57817"/>
        <dbReference type="ChEBI" id="CHEBI:58299"/>
        <dbReference type="ChEBI" id="CHEBI:58349"/>
        <dbReference type="EC" id="1.1.1.102"/>
    </reaction>
    <physiologicalReaction direction="right-to-left" evidence="16">
        <dbReference type="Rhea" id="RHEA:22642"/>
    </physiologicalReaction>
</comment>
<sequence>MEILGLSWLSIVLSILIITIPAASMGFLGFGRKNHFPVNGRTVVITGGSQGMGLCVAKLLATKGANIVIVARGVEKLKQALAEISSSATNPQTQRFHYISADLKSSAESTRIVSEVTTWNNNTPPDIVWCAAGSSYPKLFLDTDIEGLREQMDSNYWSAAYLAHAILKPWLHPTTDAPKPGSPQPPRHLIFTSSVLGFYPIVGYSSYAPAKSALRSLSDSLIQELNLYHPTTTPAIKVATVFPATIFTPGYEQEMVTKPAITKKLEEDDGGQTPEQVAAISVCALEKGEYLITTGLLGSAMRGSAWGGSPRNSWWRDTAMSWITGLVWLFVQPDMDRKVRKYGKENGHPSTYPESAAAETK</sequence>
<evidence type="ECO:0000256" key="4">
    <source>
        <dbReference type="ARBA" id="ARBA00006484"/>
    </source>
</evidence>
<keyword evidence="9" id="KW-0746">Sphingolipid metabolism</keyword>
<evidence type="ECO:0000256" key="14">
    <source>
        <dbReference type="ARBA" id="ARBA00026112"/>
    </source>
</evidence>
<organism evidence="19 20">
    <name type="scientific">Glutinoglossum americanum</name>
    <dbReference type="NCBI Taxonomy" id="1670608"/>
    <lineage>
        <taxon>Eukaryota</taxon>
        <taxon>Fungi</taxon>
        <taxon>Dikarya</taxon>
        <taxon>Ascomycota</taxon>
        <taxon>Pezizomycotina</taxon>
        <taxon>Geoglossomycetes</taxon>
        <taxon>Geoglossales</taxon>
        <taxon>Geoglossaceae</taxon>
        <taxon>Glutinoglossum</taxon>
    </lineage>
</organism>
<comment type="similarity">
    <text evidence="4">Belongs to the short-chain dehydrogenases/reductases (SDR) family.</text>
</comment>
<accession>A0A9P8I2F7</accession>
<keyword evidence="7" id="KW-0256">Endoplasmic reticulum</keyword>
<evidence type="ECO:0000256" key="7">
    <source>
        <dbReference type="ARBA" id="ARBA00022824"/>
    </source>
</evidence>
<evidence type="ECO:0000256" key="11">
    <source>
        <dbReference type="ARBA" id="ARBA00023002"/>
    </source>
</evidence>
<evidence type="ECO:0000256" key="18">
    <source>
        <dbReference type="SAM" id="Phobius"/>
    </source>
</evidence>
<dbReference type="PRINTS" id="PR00081">
    <property type="entry name" value="GDHRDH"/>
</dbReference>
<name>A0A9P8I2F7_9PEZI</name>
<dbReference type="PANTHER" id="PTHR43550:SF3">
    <property type="entry name" value="3-KETODIHYDROSPHINGOSINE REDUCTASE"/>
    <property type="match status" value="1"/>
</dbReference>
<evidence type="ECO:0000256" key="15">
    <source>
        <dbReference type="ARBA" id="ARBA00044737"/>
    </source>
</evidence>
<dbReference type="AlphaFoldDB" id="A0A9P8I2F7"/>
<keyword evidence="8" id="KW-0521">NADP</keyword>
<dbReference type="CDD" id="cd08939">
    <property type="entry name" value="KDSR-like_SDR_c"/>
    <property type="match status" value="1"/>
</dbReference>
<evidence type="ECO:0000256" key="17">
    <source>
        <dbReference type="SAM" id="MobiDB-lite"/>
    </source>
</evidence>
<dbReference type="InterPro" id="IPR036291">
    <property type="entry name" value="NAD(P)-bd_dom_sf"/>
</dbReference>
<evidence type="ECO:0000313" key="20">
    <source>
        <dbReference type="Proteomes" id="UP000698800"/>
    </source>
</evidence>
<keyword evidence="5 18" id="KW-0812">Transmembrane</keyword>
<evidence type="ECO:0000256" key="10">
    <source>
        <dbReference type="ARBA" id="ARBA00022989"/>
    </source>
</evidence>
<dbReference type="GO" id="GO:0006666">
    <property type="term" value="P:3-keto-sphinganine metabolic process"/>
    <property type="evidence" value="ECO:0007669"/>
    <property type="project" value="InterPro"/>
</dbReference>
<dbReference type="GO" id="GO:0000166">
    <property type="term" value="F:nucleotide binding"/>
    <property type="evidence" value="ECO:0007669"/>
    <property type="project" value="UniProtKB-KW"/>
</dbReference>
<dbReference type="GO" id="GO:0005789">
    <property type="term" value="C:endoplasmic reticulum membrane"/>
    <property type="evidence" value="ECO:0007669"/>
    <property type="project" value="UniProtKB-SubCell"/>
</dbReference>
<protein>
    <recommendedName>
        <fullName evidence="14">3-dehydrosphinganine reductase</fullName>
        <ecNumber evidence="14">1.1.1.102</ecNumber>
    </recommendedName>
</protein>
<keyword evidence="20" id="KW-1185">Reference proteome</keyword>
<comment type="caution">
    <text evidence="19">The sequence shown here is derived from an EMBL/GenBank/DDBJ whole genome shotgun (WGS) entry which is preliminary data.</text>
</comment>
<proteinExistence type="inferred from homology"/>
<comment type="pathway">
    <text evidence="2">Lipid metabolism; sphingolipid metabolism.</text>
</comment>
<evidence type="ECO:0000256" key="1">
    <source>
        <dbReference type="ARBA" id="ARBA00004586"/>
    </source>
</evidence>
<dbReference type="GO" id="GO:0030148">
    <property type="term" value="P:sphingolipid biosynthetic process"/>
    <property type="evidence" value="ECO:0007669"/>
    <property type="project" value="InterPro"/>
</dbReference>
<keyword evidence="10 18" id="KW-1133">Transmembrane helix</keyword>
<dbReference type="Proteomes" id="UP000698800">
    <property type="component" value="Unassembled WGS sequence"/>
</dbReference>
<dbReference type="InterPro" id="IPR002347">
    <property type="entry name" value="SDR_fam"/>
</dbReference>
<dbReference type="EMBL" id="JAGHQL010000228">
    <property type="protein sequence ID" value="KAH0536174.1"/>
    <property type="molecule type" value="Genomic_DNA"/>
</dbReference>
<evidence type="ECO:0000256" key="5">
    <source>
        <dbReference type="ARBA" id="ARBA00022692"/>
    </source>
</evidence>
<evidence type="ECO:0000256" key="13">
    <source>
        <dbReference type="ARBA" id="ARBA00023136"/>
    </source>
</evidence>
<evidence type="ECO:0000256" key="16">
    <source>
        <dbReference type="ARBA" id="ARBA00048930"/>
    </source>
</evidence>
<keyword evidence="13 18" id="KW-0472">Membrane</keyword>
<dbReference type="PANTHER" id="PTHR43550">
    <property type="entry name" value="3-KETODIHYDROSPHINGOSINE REDUCTASE"/>
    <property type="match status" value="1"/>
</dbReference>
<evidence type="ECO:0000256" key="9">
    <source>
        <dbReference type="ARBA" id="ARBA00022919"/>
    </source>
</evidence>
<comment type="pathway">
    <text evidence="3">Sphingolipid metabolism.</text>
</comment>
<evidence type="ECO:0000313" key="19">
    <source>
        <dbReference type="EMBL" id="KAH0536174.1"/>
    </source>
</evidence>
<reference evidence="19" key="1">
    <citation type="submission" date="2021-03" db="EMBL/GenBank/DDBJ databases">
        <title>Comparative genomics and phylogenomic investigation of the class Geoglossomycetes provide insights into ecological specialization and systematics.</title>
        <authorList>
            <person name="Melie T."/>
            <person name="Pirro S."/>
            <person name="Miller A.N."/>
            <person name="Quandt A."/>
        </authorList>
    </citation>
    <scope>NUCLEOTIDE SEQUENCE</scope>
    <source>
        <strain evidence="19">GBOQ0MN5Z8</strain>
    </source>
</reference>
<dbReference type="FunFam" id="3.40.50.720:FF:000456">
    <property type="entry name" value="3-ketodihydrosphingosine reductase tsc10"/>
    <property type="match status" value="1"/>
</dbReference>
<dbReference type="GO" id="GO:0047560">
    <property type="term" value="F:3-dehydrosphinganine reductase activity"/>
    <property type="evidence" value="ECO:0007669"/>
    <property type="project" value="UniProtKB-EC"/>
</dbReference>
<dbReference type="Gene3D" id="3.40.50.720">
    <property type="entry name" value="NAD(P)-binding Rossmann-like Domain"/>
    <property type="match status" value="1"/>
</dbReference>